<gene>
    <name evidence="2" type="ORF">QSP1433_LOCUS8204</name>
</gene>
<feature type="region of interest" description="Disordered" evidence="1">
    <location>
        <begin position="1076"/>
        <end position="1097"/>
    </location>
</feature>
<reference evidence="2" key="1">
    <citation type="submission" date="2021-01" db="EMBL/GenBank/DDBJ databases">
        <authorList>
            <person name="Corre E."/>
            <person name="Pelletier E."/>
            <person name="Niang G."/>
            <person name="Scheremetjew M."/>
            <person name="Finn R."/>
            <person name="Kale V."/>
            <person name="Holt S."/>
            <person name="Cochrane G."/>
            <person name="Meng A."/>
            <person name="Brown T."/>
            <person name="Cohen L."/>
        </authorList>
    </citation>
    <scope>NUCLEOTIDE SEQUENCE</scope>
    <source>
        <strain evidence="2">NY070348D</strain>
    </source>
</reference>
<name>A0A7S2RYB3_9STRA</name>
<organism evidence="2">
    <name type="scientific">Mucochytrium quahogii</name>
    <dbReference type="NCBI Taxonomy" id="96639"/>
    <lineage>
        <taxon>Eukaryota</taxon>
        <taxon>Sar</taxon>
        <taxon>Stramenopiles</taxon>
        <taxon>Bigyra</taxon>
        <taxon>Labyrinthulomycetes</taxon>
        <taxon>Thraustochytrida</taxon>
        <taxon>Thraustochytriidae</taxon>
        <taxon>Mucochytrium</taxon>
    </lineage>
</organism>
<sequence>MVLYKSHGFERVLHYRYEYEHLDDYEPLSEYAQRSIGSPDSLIDGELNTHYIVRRTKTELPKFKMSFQSSEDIEMVHFMRGPEVQVPLHEFPQSHWENMDPYIKRSTETLGHCELKMTIRQGDRVLETRTMRKDQSSISVVLNNPIDTSGYHNGTSSTQDRDGAFWEDIYNTICSELHPDAREYTGKTFPVNRPFIKIMVEWCRDLVIEPQLAEAVSRTIGDVTRDMLEHDMFLDEIFGAGSGFTLIPSPNPASLIDTLVAILHPVTEWGFDFEDLQRYYKVGYGEEKMIVPTVVFNGVDETEDPIVKLFIRWCRQTRKFNDYEILLEYIRLLAPDTLSKFISDNIQLFHTVMDSFFSDAWQGLVDTNADTWITTARFTLGNIGIETLVGELTYFAQSQLVPVLLHDYTNESMIVEGSTCVDQYANDVQLMHEMNEFLFDTQRASELAGVACGDSTQYDLRESALLIGLMKLMREDLGFSTEASTLRRNDASATRTLKTMFTDQYGSYYDLKLWRRMHDDDAIQPQLKDMLGLPPSAVKISELLARGNAGDYLKALYYTWSIANIDIGIIRRYENHTDAELYIQLFGFINIWNSDYWYIPELLQVLRVQDRRLYPQYAVRPEYNNSKAFINLLIRNLEIPAELGLPANSIHPVAYVVDYVYNFKISWDHKIDDLKFTRDNLLRYTRSHDSTDDSPREGIDYFASDYFGNSVDIHRIHKNADLANSAAVTRGFEYSYMDHRNIDPKLNLKYNNRLNFAFQTNRPECNDTLKPGVLERLDMGLHRDEETFRLKIFDVTYGRIVQLAILTDNYRQARETLRRSGASQEDLRKWVDNILLHMNNYGLSMAYGRGEEYNHQAFFSILLLPLDLLTGGTKSAAKNAAKAVSYAMKAWKVLKAVGKGFAGLMKKLVVKMAWAVYSIGTSPVTTIKRVLFAGRAKFDELFKLLKEKAMSIVRGGKAAIIASPPQVQNAALASQSKYGGRKMSNLKQAVGQDCLANAGQANKGKLTSMQANMQSVGTNGLNRRRNAVIRKLQELKVPVTYSDMLKDLQSLGKKLKKKAKETFTANEMRKTIQKSKNFEAETASQSTDYTKTPDGKWIEPMDETASGLFEYGKGRADRMVSLARWTQPFLNNEMGHSRASDILPYETQAPLDNGQFRLFNDGDMIFTPAMLVHEMAAWVNAFPEPVIPPAILSKLKLSSVSSRGVVNREKDDAEKNDTAYDMTLYDEDYFEHMGPVAFDLDVLEELVGRQSQLGYYDTHHTNELDIIATAVKNESYADTFWDTSEDEKKYIQYDSPKFFGIFYGGTGGGDCVNTWREDRDGNLKIMAP</sequence>
<evidence type="ECO:0000313" key="2">
    <source>
        <dbReference type="EMBL" id="CAD9683806.1"/>
    </source>
</evidence>
<accession>A0A7S2RYB3</accession>
<proteinExistence type="predicted"/>
<evidence type="ECO:0000256" key="1">
    <source>
        <dbReference type="SAM" id="MobiDB-lite"/>
    </source>
</evidence>
<protein>
    <submittedName>
        <fullName evidence="2">Uncharacterized protein</fullName>
    </submittedName>
</protein>
<dbReference type="EMBL" id="HBHK01013064">
    <property type="protein sequence ID" value="CAD9683806.1"/>
    <property type="molecule type" value="Transcribed_RNA"/>
</dbReference>